<evidence type="ECO:0000313" key="9">
    <source>
        <dbReference type="Proteomes" id="UP000321412"/>
    </source>
</evidence>
<gene>
    <name evidence="5" type="primary">recX</name>
    <name evidence="8" type="ORF">FRC98_19580</name>
</gene>
<comment type="caution">
    <text evidence="8">The sequence shown here is derived from an EMBL/GenBank/DDBJ whole genome shotgun (WGS) entry which is preliminary data.</text>
</comment>
<dbReference type="InterPro" id="IPR003783">
    <property type="entry name" value="Regulatory_RecX"/>
</dbReference>
<keyword evidence="9" id="KW-1185">Reference proteome</keyword>
<dbReference type="AlphaFoldDB" id="A0A5C6WZ69"/>
<dbReference type="OrthoDB" id="9813859at2"/>
<dbReference type="InterPro" id="IPR036388">
    <property type="entry name" value="WH-like_DNA-bd_sf"/>
</dbReference>
<evidence type="ECO:0000256" key="4">
    <source>
        <dbReference type="ARBA" id="ARBA00022490"/>
    </source>
</evidence>
<keyword evidence="4 5" id="KW-0963">Cytoplasm</keyword>
<evidence type="ECO:0000256" key="1">
    <source>
        <dbReference type="ARBA" id="ARBA00004496"/>
    </source>
</evidence>
<dbReference type="GO" id="GO:0006282">
    <property type="term" value="P:regulation of DNA repair"/>
    <property type="evidence" value="ECO:0007669"/>
    <property type="project" value="UniProtKB-UniRule"/>
</dbReference>
<accession>A0A5C6WZ69</accession>
<dbReference type="InterPro" id="IPR053924">
    <property type="entry name" value="RecX_HTH_2nd"/>
</dbReference>
<comment type="function">
    <text evidence="5">Modulates RecA activity.</text>
</comment>
<proteinExistence type="inferred from homology"/>
<organism evidence="8 9">
    <name type="scientific">Lujinxingia vulgaris</name>
    <dbReference type="NCBI Taxonomy" id="2600176"/>
    <lineage>
        <taxon>Bacteria</taxon>
        <taxon>Deltaproteobacteria</taxon>
        <taxon>Bradymonadales</taxon>
        <taxon>Lujinxingiaceae</taxon>
        <taxon>Lujinxingia</taxon>
    </lineage>
</organism>
<evidence type="ECO:0000259" key="6">
    <source>
        <dbReference type="Pfam" id="PF02631"/>
    </source>
</evidence>
<evidence type="ECO:0000256" key="2">
    <source>
        <dbReference type="ARBA" id="ARBA00009695"/>
    </source>
</evidence>
<dbReference type="Gene3D" id="1.10.10.10">
    <property type="entry name" value="Winged helix-like DNA-binding domain superfamily/Winged helix DNA-binding domain"/>
    <property type="match status" value="3"/>
</dbReference>
<dbReference type="Pfam" id="PF21982">
    <property type="entry name" value="RecX_HTH1"/>
    <property type="match status" value="1"/>
</dbReference>
<name>A0A5C6WZ69_9DELT</name>
<comment type="similarity">
    <text evidence="2 5">Belongs to the RecX family.</text>
</comment>
<dbReference type="EMBL" id="VOSM01000016">
    <property type="protein sequence ID" value="TXD34061.1"/>
    <property type="molecule type" value="Genomic_DNA"/>
</dbReference>
<dbReference type="InterPro" id="IPR053926">
    <property type="entry name" value="RecX_HTH_1st"/>
</dbReference>
<protein>
    <recommendedName>
        <fullName evidence="3 5">Regulatory protein RecX</fullName>
    </recommendedName>
</protein>
<reference evidence="8 9" key="1">
    <citation type="submission" date="2019-08" db="EMBL/GenBank/DDBJ databases">
        <title>Bradymonadales sp. TMQ4.</title>
        <authorList>
            <person name="Liang Q."/>
        </authorList>
    </citation>
    <scope>NUCLEOTIDE SEQUENCE [LARGE SCALE GENOMIC DNA]</scope>
    <source>
        <strain evidence="8 9">TMQ4</strain>
    </source>
</reference>
<comment type="subcellular location">
    <subcellularLocation>
        <location evidence="1 5">Cytoplasm</location>
    </subcellularLocation>
</comment>
<sequence length="282" mass="31313">MARSRCFELRAVFEEAYQTSGAFLRGPAAAQDNDCAGASQRHRFEQALFARCAPGWRGPELSSRSRLLHGAHAWAALQCPGDAIASSGCCASPASRFALHPSPSRFAPGVVSLNPSKVEPFSAPQTSLKSEPKEHTREDVEAAAYRFLARRDHACGELRQKLGRYDFEEALVEEVLSELVDRGYLDDERFAETQGQALARKGWGPAQIAHRLRQRGVDSVHIDAVLDLVEAETSWTVRASEYLRGKFGAPGQLDERTQRRAFRHMVYRGYAPGVVRRLLFDA</sequence>
<evidence type="ECO:0000256" key="5">
    <source>
        <dbReference type="HAMAP-Rule" id="MF_01114"/>
    </source>
</evidence>
<dbReference type="PANTHER" id="PTHR33602">
    <property type="entry name" value="REGULATORY PROTEIN RECX FAMILY PROTEIN"/>
    <property type="match status" value="1"/>
</dbReference>
<dbReference type="Pfam" id="PF02631">
    <property type="entry name" value="RecX_HTH2"/>
    <property type="match status" value="1"/>
</dbReference>
<dbReference type="PANTHER" id="PTHR33602:SF1">
    <property type="entry name" value="REGULATORY PROTEIN RECX FAMILY PROTEIN"/>
    <property type="match status" value="1"/>
</dbReference>
<evidence type="ECO:0000259" key="7">
    <source>
        <dbReference type="Pfam" id="PF21982"/>
    </source>
</evidence>
<feature type="domain" description="RecX second three-helical" evidence="6">
    <location>
        <begin position="186"/>
        <end position="226"/>
    </location>
</feature>
<evidence type="ECO:0000256" key="3">
    <source>
        <dbReference type="ARBA" id="ARBA00018111"/>
    </source>
</evidence>
<dbReference type="Proteomes" id="UP000321412">
    <property type="component" value="Unassembled WGS sequence"/>
</dbReference>
<feature type="domain" description="RecX first three-helical" evidence="7">
    <location>
        <begin position="143"/>
        <end position="179"/>
    </location>
</feature>
<dbReference type="HAMAP" id="MF_01114">
    <property type="entry name" value="RecX"/>
    <property type="match status" value="1"/>
</dbReference>
<evidence type="ECO:0000313" key="8">
    <source>
        <dbReference type="EMBL" id="TXD34061.1"/>
    </source>
</evidence>
<dbReference type="GO" id="GO:0005737">
    <property type="term" value="C:cytoplasm"/>
    <property type="evidence" value="ECO:0007669"/>
    <property type="project" value="UniProtKB-SubCell"/>
</dbReference>